<dbReference type="Proteomes" id="UP000190626">
    <property type="component" value="Unassembled WGS sequence"/>
</dbReference>
<name>A0A1V4HSF9_9BACL</name>
<organism evidence="2 3">
    <name type="scientific">Paenibacillus ferrarius</name>
    <dbReference type="NCBI Taxonomy" id="1469647"/>
    <lineage>
        <taxon>Bacteria</taxon>
        <taxon>Bacillati</taxon>
        <taxon>Bacillota</taxon>
        <taxon>Bacilli</taxon>
        <taxon>Bacillales</taxon>
        <taxon>Paenibacillaceae</taxon>
        <taxon>Paenibacillus</taxon>
    </lineage>
</organism>
<accession>A0A1V4HSF9</accession>
<protein>
    <recommendedName>
        <fullName evidence="1">HTH LytTR-type domain-containing protein</fullName>
    </recommendedName>
</protein>
<gene>
    <name evidence="2" type="ORF">BC351_00770</name>
</gene>
<dbReference type="EMBL" id="MBTG01000001">
    <property type="protein sequence ID" value="OPH61806.1"/>
    <property type="molecule type" value="Genomic_DNA"/>
</dbReference>
<evidence type="ECO:0000313" key="2">
    <source>
        <dbReference type="EMBL" id="OPH61806.1"/>
    </source>
</evidence>
<dbReference type="STRING" id="1469647.BC351_00770"/>
<dbReference type="GO" id="GO:0003677">
    <property type="term" value="F:DNA binding"/>
    <property type="evidence" value="ECO:0007669"/>
    <property type="project" value="InterPro"/>
</dbReference>
<dbReference type="AlphaFoldDB" id="A0A1V4HSF9"/>
<comment type="caution">
    <text evidence="2">The sequence shown here is derived from an EMBL/GenBank/DDBJ whole genome shotgun (WGS) entry which is preliminary data.</text>
</comment>
<evidence type="ECO:0000313" key="3">
    <source>
        <dbReference type="Proteomes" id="UP000190626"/>
    </source>
</evidence>
<sequence>MKFEDWISNIIEQKLKMKCTKIEIDNITKEIIDEYSQMKNISFVNKENEIVLVDLNEVLYINEYKKNMFMFYTHEGAYELFNKNIDISSLINENFIQMDKSILVNMTKVKKYNSFYGDVYFDDVIDESSIRVRVLFKSIEVVKRKLGKDKNIYNEDDTLYSPLSNNKKKYTLFH</sequence>
<dbReference type="InterPro" id="IPR007492">
    <property type="entry name" value="LytTR_DNA-bd_dom"/>
</dbReference>
<reference evidence="3" key="1">
    <citation type="submission" date="2016-07" db="EMBL/GenBank/DDBJ databases">
        <authorList>
            <person name="Florea S."/>
            <person name="Webb J.S."/>
            <person name="Jaromczyk J."/>
            <person name="Schardl C.L."/>
        </authorList>
    </citation>
    <scope>NUCLEOTIDE SEQUENCE [LARGE SCALE GENOMIC DNA]</scope>
    <source>
        <strain evidence="3">CY1</strain>
    </source>
</reference>
<dbReference type="Gene3D" id="2.40.50.1020">
    <property type="entry name" value="LytTr DNA-binding domain"/>
    <property type="match status" value="1"/>
</dbReference>
<dbReference type="SMART" id="SM00850">
    <property type="entry name" value="LytTR"/>
    <property type="match status" value="1"/>
</dbReference>
<dbReference type="Pfam" id="PF04397">
    <property type="entry name" value="LytTR"/>
    <property type="match status" value="1"/>
</dbReference>
<feature type="domain" description="HTH LytTR-type" evidence="1">
    <location>
        <begin position="48"/>
        <end position="147"/>
    </location>
</feature>
<dbReference type="OrthoDB" id="2080915at2"/>
<proteinExistence type="predicted"/>
<evidence type="ECO:0000259" key="1">
    <source>
        <dbReference type="SMART" id="SM00850"/>
    </source>
</evidence>
<dbReference type="RefSeq" id="WP_079408806.1">
    <property type="nucleotide sequence ID" value="NZ_MBTG01000001.1"/>
</dbReference>
<keyword evidence="3" id="KW-1185">Reference proteome</keyword>